<comment type="caution">
    <text evidence="2">The sequence shown here is derived from an EMBL/GenBank/DDBJ whole genome shotgun (WGS) entry which is preliminary data.</text>
</comment>
<gene>
    <name evidence="2" type="ORF">J2S57_006351</name>
</gene>
<dbReference type="EMBL" id="JAUSQZ010000001">
    <property type="protein sequence ID" value="MDP9830602.1"/>
    <property type="molecule type" value="Genomic_DNA"/>
</dbReference>
<reference evidence="2 3" key="1">
    <citation type="submission" date="2023-07" db="EMBL/GenBank/DDBJ databases">
        <title>Sequencing the genomes of 1000 actinobacteria strains.</title>
        <authorList>
            <person name="Klenk H.-P."/>
        </authorList>
    </citation>
    <scope>NUCLEOTIDE SEQUENCE [LARGE SCALE GENOMIC DNA]</scope>
    <source>
        <strain evidence="2 3">DSM 44388</strain>
    </source>
</reference>
<dbReference type="Proteomes" id="UP001235712">
    <property type="component" value="Unassembled WGS sequence"/>
</dbReference>
<dbReference type="CDD" id="cd21132">
    <property type="entry name" value="EVE-like"/>
    <property type="match status" value="1"/>
</dbReference>
<protein>
    <recommendedName>
        <fullName evidence="1">EVE domain-containing protein</fullName>
    </recommendedName>
</protein>
<name>A0ABT9PD10_9ACTN</name>
<sequence length="140" mass="15519">MKNAWMGVVSAEHAAIGAEQGWIQLNHGKRNSLGRLGRGDGFVFYSSKQRMSDTQPLRAVTQLGIVADDEPYQADEMMSMGTHGTFRPWRRNVEFVPVTPVPIADLPLELTSAPNWGYALRYGLVPLTLADFGLLRKAMT</sequence>
<accession>A0ABT9PD10</accession>
<dbReference type="SUPFAM" id="SSF88697">
    <property type="entry name" value="PUA domain-like"/>
    <property type="match status" value="1"/>
</dbReference>
<dbReference type="Gene3D" id="3.10.590.10">
    <property type="entry name" value="ph1033 like domains"/>
    <property type="match status" value="1"/>
</dbReference>
<proteinExistence type="predicted"/>
<evidence type="ECO:0000313" key="2">
    <source>
        <dbReference type="EMBL" id="MDP9830602.1"/>
    </source>
</evidence>
<evidence type="ECO:0000259" key="1">
    <source>
        <dbReference type="Pfam" id="PF01878"/>
    </source>
</evidence>
<feature type="domain" description="EVE" evidence="1">
    <location>
        <begin position="5"/>
        <end position="137"/>
    </location>
</feature>
<evidence type="ECO:0000313" key="3">
    <source>
        <dbReference type="Proteomes" id="UP001235712"/>
    </source>
</evidence>
<organism evidence="2 3">
    <name type="scientific">Kineosporia succinea</name>
    <dbReference type="NCBI Taxonomy" id="84632"/>
    <lineage>
        <taxon>Bacteria</taxon>
        <taxon>Bacillati</taxon>
        <taxon>Actinomycetota</taxon>
        <taxon>Actinomycetes</taxon>
        <taxon>Kineosporiales</taxon>
        <taxon>Kineosporiaceae</taxon>
        <taxon>Kineosporia</taxon>
    </lineage>
</organism>
<dbReference type="Pfam" id="PF01878">
    <property type="entry name" value="EVE"/>
    <property type="match status" value="1"/>
</dbReference>
<dbReference type="RefSeq" id="WP_307249668.1">
    <property type="nucleotide sequence ID" value="NZ_JAUSQZ010000001.1"/>
</dbReference>
<dbReference type="InterPro" id="IPR002740">
    <property type="entry name" value="EVE_domain"/>
</dbReference>
<keyword evidence="3" id="KW-1185">Reference proteome</keyword>
<dbReference type="InterPro" id="IPR015947">
    <property type="entry name" value="PUA-like_sf"/>
</dbReference>